<protein>
    <submittedName>
        <fullName evidence="2">Uncharacterized protein</fullName>
    </submittedName>
</protein>
<feature type="compositionally biased region" description="Pro residues" evidence="1">
    <location>
        <begin position="13"/>
        <end position="24"/>
    </location>
</feature>
<reference evidence="2" key="1">
    <citation type="submission" date="2019-12" db="EMBL/GenBank/DDBJ databases">
        <title>Genome sequencing and annotation of Brassica cretica.</title>
        <authorList>
            <person name="Studholme D.J."/>
            <person name="Sarris P."/>
        </authorList>
    </citation>
    <scope>NUCLEOTIDE SEQUENCE</scope>
    <source>
        <strain evidence="2">PFS-109/04</strain>
        <tissue evidence="2">Leaf</tissue>
    </source>
</reference>
<comment type="caution">
    <text evidence="2">The sequence shown here is derived from an EMBL/GenBank/DDBJ whole genome shotgun (WGS) entry which is preliminary data.</text>
</comment>
<gene>
    <name evidence="2" type="ORF">F2Q69_00048872</name>
</gene>
<dbReference type="Proteomes" id="UP000712600">
    <property type="component" value="Unassembled WGS sequence"/>
</dbReference>
<feature type="region of interest" description="Disordered" evidence="1">
    <location>
        <begin position="1"/>
        <end position="73"/>
    </location>
</feature>
<dbReference type="EMBL" id="QGKX02001347">
    <property type="protein sequence ID" value="KAF3526202.1"/>
    <property type="molecule type" value="Genomic_DNA"/>
</dbReference>
<sequence>MMKICWRTTTPSSHPPGPPDPSSPLSPQNFPTLSEAKTTPKPSSNYRFGTVTRSTTVPSTASKGSKSSTAGAFQVPAAVSTAPYVCEVADTSPMSTGSVKSTIQGPNLEESTRKSFSIITFKPSSPIQTNKASCSQSLVTDPNPTIQLESNQTPSQNHLNHATVPFQTQAAPPTLVE</sequence>
<proteinExistence type="predicted"/>
<feature type="compositionally biased region" description="Polar residues" evidence="1">
    <location>
        <begin position="126"/>
        <end position="171"/>
    </location>
</feature>
<evidence type="ECO:0000313" key="3">
    <source>
        <dbReference type="Proteomes" id="UP000712600"/>
    </source>
</evidence>
<dbReference type="AlphaFoldDB" id="A0A8S9Q6C8"/>
<evidence type="ECO:0000313" key="2">
    <source>
        <dbReference type="EMBL" id="KAF3526202.1"/>
    </source>
</evidence>
<organism evidence="2 3">
    <name type="scientific">Brassica cretica</name>
    <name type="common">Mustard</name>
    <dbReference type="NCBI Taxonomy" id="69181"/>
    <lineage>
        <taxon>Eukaryota</taxon>
        <taxon>Viridiplantae</taxon>
        <taxon>Streptophyta</taxon>
        <taxon>Embryophyta</taxon>
        <taxon>Tracheophyta</taxon>
        <taxon>Spermatophyta</taxon>
        <taxon>Magnoliopsida</taxon>
        <taxon>eudicotyledons</taxon>
        <taxon>Gunneridae</taxon>
        <taxon>Pentapetalae</taxon>
        <taxon>rosids</taxon>
        <taxon>malvids</taxon>
        <taxon>Brassicales</taxon>
        <taxon>Brassicaceae</taxon>
        <taxon>Brassiceae</taxon>
        <taxon>Brassica</taxon>
    </lineage>
</organism>
<name>A0A8S9Q6C8_BRACR</name>
<feature type="compositionally biased region" description="Low complexity" evidence="1">
    <location>
        <begin position="59"/>
        <end position="72"/>
    </location>
</feature>
<feature type="region of interest" description="Disordered" evidence="1">
    <location>
        <begin position="126"/>
        <end position="177"/>
    </location>
</feature>
<evidence type="ECO:0000256" key="1">
    <source>
        <dbReference type="SAM" id="MobiDB-lite"/>
    </source>
</evidence>
<accession>A0A8S9Q6C8</accession>
<feature type="compositionally biased region" description="Polar residues" evidence="1">
    <location>
        <begin position="28"/>
        <end position="58"/>
    </location>
</feature>